<proteinExistence type="predicted"/>
<organism evidence="3 4">
    <name type="scientific">Halomonas cibimaris</name>
    <dbReference type="NCBI Taxonomy" id="657012"/>
    <lineage>
        <taxon>Bacteria</taxon>
        <taxon>Pseudomonadati</taxon>
        <taxon>Pseudomonadota</taxon>
        <taxon>Gammaproteobacteria</taxon>
        <taxon>Oceanospirillales</taxon>
        <taxon>Halomonadaceae</taxon>
        <taxon>Halomonas</taxon>
    </lineage>
</organism>
<dbReference type="EMBL" id="BAAAZT010000066">
    <property type="protein sequence ID" value="GAA3904992.1"/>
    <property type="molecule type" value="Genomic_DNA"/>
</dbReference>
<dbReference type="RefSeq" id="WP_344703721.1">
    <property type="nucleotide sequence ID" value="NZ_BAAAZT010000066.1"/>
</dbReference>
<feature type="domain" description="M23ase beta-sheet core" evidence="2">
    <location>
        <begin position="268"/>
        <end position="361"/>
    </location>
</feature>
<comment type="caution">
    <text evidence="3">The sequence shown here is derived from an EMBL/GenBank/DDBJ whole genome shotgun (WGS) entry which is preliminary data.</text>
</comment>
<dbReference type="PANTHER" id="PTHR21666:SF270">
    <property type="entry name" value="MUREIN HYDROLASE ACTIVATOR ENVC"/>
    <property type="match status" value="1"/>
</dbReference>
<evidence type="ECO:0000313" key="3">
    <source>
        <dbReference type="EMBL" id="GAA3904992.1"/>
    </source>
</evidence>
<reference evidence="4" key="1">
    <citation type="journal article" date="2019" name="Int. J. Syst. Evol. Microbiol.">
        <title>The Global Catalogue of Microorganisms (GCM) 10K type strain sequencing project: providing services to taxonomists for standard genome sequencing and annotation.</title>
        <authorList>
            <consortium name="The Broad Institute Genomics Platform"/>
            <consortium name="The Broad Institute Genome Sequencing Center for Infectious Disease"/>
            <person name="Wu L."/>
            <person name="Ma J."/>
        </authorList>
    </citation>
    <scope>NUCLEOTIDE SEQUENCE [LARGE SCALE GENOMIC DNA]</scope>
    <source>
        <strain evidence="4">JCM 16914</strain>
    </source>
</reference>
<dbReference type="InterPro" id="IPR050570">
    <property type="entry name" value="Cell_wall_metabolism_enzyme"/>
</dbReference>
<sequence>MPPAVQGQAQARPDATAAREKLDALGEEIRTASQRLEATAKARSDAQNALREVEEALAELHARLDEVQAKRRRLGKESRALKKRRSRLEATRQAQMEALGEQLAALYRLGDAPQLKLLLNQGDPAKIDRMQAYLNRLSRARKKRLADIARLDKALADNAAELAERRKRLEAANAELKEKSATLAQRTAQRRTLLADIGEREESQSHHLARLKGDREAAEARLRQIREQMARLSSPAPSTQMAQTRGDLPWPTAGQLSAGFESRQGVHRNGIVIKAGAGTPVKAVHAGRVAFAGWLRGFGNLLIVDHGDHLMTLYAHLQRFERSPGTRVAEGDVIGRVGNTGGQPRAALYFEVRRGGEPIDPGRWLARR</sequence>
<evidence type="ECO:0000313" key="4">
    <source>
        <dbReference type="Proteomes" id="UP001500133"/>
    </source>
</evidence>
<dbReference type="CDD" id="cd12797">
    <property type="entry name" value="M23_peptidase"/>
    <property type="match status" value="1"/>
</dbReference>
<dbReference type="SUPFAM" id="SSF51261">
    <property type="entry name" value="Duplicated hybrid motif"/>
    <property type="match status" value="1"/>
</dbReference>
<name>A0ABP7LPZ2_9GAMM</name>
<gene>
    <name evidence="3" type="ORF">GCM10022228_13980</name>
</gene>
<dbReference type="Pfam" id="PF01551">
    <property type="entry name" value="Peptidase_M23"/>
    <property type="match status" value="1"/>
</dbReference>
<accession>A0ABP7LPZ2</accession>
<keyword evidence="1" id="KW-0175">Coiled coil</keyword>
<dbReference type="Proteomes" id="UP001500133">
    <property type="component" value="Unassembled WGS sequence"/>
</dbReference>
<dbReference type="InterPro" id="IPR011055">
    <property type="entry name" value="Dup_hybrid_motif"/>
</dbReference>
<evidence type="ECO:0000256" key="1">
    <source>
        <dbReference type="SAM" id="Coils"/>
    </source>
</evidence>
<protein>
    <submittedName>
        <fullName evidence="3">Peptidoglycan DD-metalloendopeptidase family protein</fullName>
    </submittedName>
</protein>
<keyword evidence="4" id="KW-1185">Reference proteome</keyword>
<dbReference type="Gene3D" id="6.10.250.3150">
    <property type="match status" value="1"/>
</dbReference>
<dbReference type="PANTHER" id="PTHR21666">
    <property type="entry name" value="PEPTIDASE-RELATED"/>
    <property type="match status" value="1"/>
</dbReference>
<dbReference type="InterPro" id="IPR016047">
    <property type="entry name" value="M23ase_b-sheet_dom"/>
</dbReference>
<evidence type="ECO:0000259" key="2">
    <source>
        <dbReference type="Pfam" id="PF01551"/>
    </source>
</evidence>
<feature type="coiled-coil region" evidence="1">
    <location>
        <begin position="15"/>
        <end position="91"/>
    </location>
</feature>
<dbReference type="Gene3D" id="2.70.70.10">
    <property type="entry name" value="Glucose Permease (Domain IIA)"/>
    <property type="match status" value="1"/>
</dbReference>
<feature type="coiled-coil region" evidence="1">
    <location>
        <begin position="152"/>
        <end position="228"/>
    </location>
</feature>